<dbReference type="InterPro" id="IPR036259">
    <property type="entry name" value="MFS_trans_sf"/>
</dbReference>
<keyword evidence="6" id="KW-0325">Glycoprotein</keyword>
<dbReference type="PANTHER" id="PTHR19444:SF13">
    <property type="entry name" value="PROTEIN UNC-93 HOMOLOG A"/>
    <property type="match status" value="1"/>
</dbReference>
<dbReference type="GO" id="GO:0043266">
    <property type="term" value="P:regulation of potassium ion transport"/>
    <property type="evidence" value="ECO:0007669"/>
    <property type="project" value="TreeGrafter"/>
</dbReference>
<dbReference type="Proteomes" id="UP001487740">
    <property type="component" value="Unassembled WGS sequence"/>
</dbReference>
<dbReference type="PANTHER" id="PTHR19444">
    <property type="entry name" value="UNC-93 RELATED"/>
    <property type="match status" value="1"/>
</dbReference>
<keyword evidence="3 8" id="KW-0812">Transmembrane</keyword>
<feature type="transmembrane region" description="Helical" evidence="8">
    <location>
        <begin position="99"/>
        <end position="117"/>
    </location>
</feature>
<feature type="transmembrane region" description="Helical" evidence="8">
    <location>
        <begin position="148"/>
        <end position="172"/>
    </location>
</feature>
<evidence type="ECO:0000256" key="7">
    <source>
        <dbReference type="SAM" id="MobiDB-lite"/>
    </source>
</evidence>
<dbReference type="AlphaFoldDB" id="A0AAW0U080"/>
<feature type="transmembrane region" description="Helical" evidence="8">
    <location>
        <begin position="387"/>
        <end position="407"/>
    </location>
</feature>
<feature type="transmembrane region" description="Helical" evidence="8">
    <location>
        <begin position="256"/>
        <end position="277"/>
    </location>
</feature>
<dbReference type="EMBL" id="JARAKH010000021">
    <property type="protein sequence ID" value="KAK8392921.1"/>
    <property type="molecule type" value="Genomic_DNA"/>
</dbReference>
<dbReference type="GO" id="GO:0055120">
    <property type="term" value="C:striated muscle dense body"/>
    <property type="evidence" value="ECO:0007669"/>
    <property type="project" value="TreeGrafter"/>
</dbReference>
<evidence type="ECO:0000256" key="6">
    <source>
        <dbReference type="ARBA" id="ARBA00023180"/>
    </source>
</evidence>
<name>A0AAW0U080_SCYPA</name>
<evidence type="ECO:0008006" key="11">
    <source>
        <dbReference type="Google" id="ProtNLM"/>
    </source>
</evidence>
<feature type="transmembrane region" description="Helical" evidence="8">
    <location>
        <begin position="124"/>
        <end position="142"/>
    </location>
</feature>
<dbReference type="InterPro" id="IPR051951">
    <property type="entry name" value="UNC-93_regulatory"/>
</dbReference>
<dbReference type="GO" id="GO:0006937">
    <property type="term" value="P:regulation of muscle contraction"/>
    <property type="evidence" value="ECO:0007669"/>
    <property type="project" value="TreeGrafter"/>
</dbReference>
<dbReference type="GO" id="GO:0015459">
    <property type="term" value="F:potassium channel regulator activity"/>
    <property type="evidence" value="ECO:0007669"/>
    <property type="project" value="TreeGrafter"/>
</dbReference>
<dbReference type="Gene3D" id="1.20.1250.20">
    <property type="entry name" value="MFS general substrate transporter like domains"/>
    <property type="match status" value="1"/>
</dbReference>
<evidence type="ECO:0000256" key="5">
    <source>
        <dbReference type="ARBA" id="ARBA00023136"/>
    </source>
</evidence>
<dbReference type="CDD" id="cd17406">
    <property type="entry name" value="MFS_unc93A_like"/>
    <property type="match status" value="1"/>
</dbReference>
<feature type="transmembrane region" description="Helical" evidence="8">
    <location>
        <begin position="474"/>
        <end position="495"/>
    </location>
</feature>
<keyword evidence="10" id="KW-1185">Reference proteome</keyword>
<feature type="transmembrane region" description="Helical" evidence="8">
    <location>
        <begin position="60"/>
        <end position="79"/>
    </location>
</feature>
<accession>A0AAW0U080</accession>
<dbReference type="InterPro" id="IPR010291">
    <property type="entry name" value="Ion_channel_UNC-93"/>
</dbReference>
<evidence type="ECO:0000256" key="2">
    <source>
        <dbReference type="ARBA" id="ARBA00009172"/>
    </source>
</evidence>
<evidence type="ECO:0000256" key="1">
    <source>
        <dbReference type="ARBA" id="ARBA00004141"/>
    </source>
</evidence>
<sequence>MTMKESQHGSFDNPVFEPEDVFQGSNIQKDGSLDGKPDKEGNIQGVPEESLEHNPKVARIILKNIIIISIAFTFLFTAYNSMVNLQSSINKEVGTVSLTTIYVALVVSCCFLPSLLIKKLKTKYTMAVCMLGYSSYIAAQFYPTLATMVPTAILLGLGAAPMWSAKCSYLTLVGTKYAELTGQDKEVVITRYFGIFFLFFQSTQVWGNLISSTVLSADTGELNKTDEQLEKCGYNFCLFKQNDTNSDDGIPNWQRYTMASIYLVCALLSSVIIVLFVDPLRSREQVASVFAGSWGKEKEVAATEGKSEIQLLIATFNHMRHPYQLLIIPLTIWSGVEQGFFQSDYTAAYVSCGLGVHMVGYVMICYGVCDALCSVSFSPLVKLVGRVPVFTMGAVINFGVIITLIYWRPHPDDTAIFFVLAGLWGVSDAIWQTQINALYGMIFPGKAEAAFSNYRLWESVGFIINFACSTTHCVYSKIAIVLAFLSVGIVGYFIIEIIDRFVGLKKDTDGEAVPIDKLVIGKY</sequence>
<comment type="caution">
    <text evidence="9">The sequence shown here is derived from an EMBL/GenBank/DDBJ whole genome shotgun (WGS) entry which is preliminary data.</text>
</comment>
<evidence type="ECO:0000313" key="9">
    <source>
        <dbReference type="EMBL" id="KAK8392921.1"/>
    </source>
</evidence>
<evidence type="ECO:0000256" key="3">
    <source>
        <dbReference type="ARBA" id="ARBA00022692"/>
    </source>
</evidence>
<feature type="transmembrane region" description="Helical" evidence="8">
    <location>
        <begin position="192"/>
        <end position="210"/>
    </location>
</feature>
<dbReference type="SUPFAM" id="SSF103473">
    <property type="entry name" value="MFS general substrate transporter"/>
    <property type="match status" value="1"/>
</dbReference>
<comment type="similarity">
    <text evidence="2">Belongs to the unc-93 family.</text>
</comment>
<organism evidence="9 10">
    <name type="scientific">Scylla paramamosain</name>
    <name type="common">Mud crab</name>
    <dbReference type="NCBI Taxonomy" id="85552"/>
    <lineage>
        <taxon>Eukaryota</taxon>
        <taxon>Metazoa</taxon>
        <taxon>Ecdysozoa</taxon>
        <taxon>Arthropoda</taxon>
        <taxon>Crustacea</taxon>
        <taxon>Multicrustacea</taxon>
        <taxon>Malacostraca</taxon>
        <taxon>Eumalacostraca</taxon>
        <taxon>Eucarida</taxon>
        <taxon>Decapoda</taxon>
        <taxon>Pleocyemata</taxon>
        <taxon>Brachyura</taxon>
        <taxon>Eubrachyura</taxon>
        <taxon>Portunoidea</taxon>
        <taxon>Portunidae</taxon>
        <taxon>Portuninae</taxon>
        <taxon>Scylla</taxon>
    </lineage>
</organism>
<dbReference type="GO" id="GO:0005886">
    <property type="term" value="C:plasma membrane"/>
    <property type="evidence" value="ECO:0007669"/>
    <property type="project" value="TreeGrafter"/>
</dbReference>
<proteinExistence type="inferred from homology"/>
<dbReference type="FunFam" id="1.20.1250.20:FF:000290">
    <property type="entry name" value="Unc-93 homolog A"/>
    <property type="match status" value="1"/>
</dbReference>
<comment type="subcellular location">
    <subcellularLocation>
        <location evidence="1">Membrane</location>
        <topology evidence="1">Multi-pass membrane protein</topology>
    </subcellularLocation>
</comment>
<keyword evidence="5 8" id="KW-0472">Membrane</keyword>
<dbReference type="Pfam" id="PF05978">
    <property type="entry name" value="UNC-93"/>
    <property type="match status" value="1"/>
</dbReference>
<feature type="region of interest" description="Disordered" evidence="7">
    <location>
        <begin position="25"/>
        <end position="48"/>
    </location>
</feature>
<reference evidence="9 10" key="1">
    <citation type="submission" date="2023-03" db="EMBL/GenBank/DDBJ databases">
        <title>High-quality genome of Scylla paramamosain provides insights in environmental adaptation.</title>
        <authorList>
            <person name="Zhang L."/>
        </authorList>
    </citation>
    <scope>NUCLEOTIDE SEQUENCE [LARGE SCALE GENOMIC DNA]</scope>
    <source>
        <strain evidence="9">LZ_2023a</strain>
        <tissue evidence="9">Muscle</tissue>
    </source>
</reference>
<protein>
    <recommendedName>
        <fullName evidence="11">UNC93-like protein</fullName>
    </recommendedName>
</protein>
<evidence type="ECO:0000313" key="10">
    <source>
        <dbReference type="Proteomes" id="UP001487740"/>
    </source>
</evidence>
<evidence type="ECO:0000256" key="8">
    <source>
        <dbReference type="SAM" id="Phobius"/>
    </source>
</evidence>
<keyword evidence="4 8" id="KW-1133">Transmembrane helix</keyword>
<feature type="compositionally biased region" description="Basic and acidic residues" evidence="7">
    <location>
        <begin position="31"/>
        <end position="41"/>
    </location>
</feature>
<evidence type="ECO:0000256" key="4">
    <source>
        <dbReference type="ARBA" id="ARBA00022989"/>
    </source>
</evidence>
<gene>
    <name evidence="9" type="ORF">O3P69_013146</name>
</gene>